<dbReference type="Gene3D" id="2.60.40.10">
    <property type="entry name" value="Immunoglobulins"/>
    <property type="match status" value="1"/>
</dbReference>
<feature type="domain" description="Fibronectin type-III" evidence="3">
    <location>
        <begin position="164"/>
        <end position="259"/>
    </location>
</feature>
<sequence>MKKQLLLGTLFLGSLFNANAQLSCGAATVIPTTGGTFSAPAVTGTFPTGTAAQICTFADGNATTPAALWYSFTPTQSGLLTIDTGIAANPVATTDTRVRVLSGSCLGFTCVAQNDDISATDFRTRISNLAVSAGTTYFIVWDNRWSAAAFSFQITFTAQSCFAPTAGFQYTSATTTSVGISWTAPTLGTPTGYQVEYGPIGFTQGTGTILDPTPTAPNATFTQLTPGTVYSFYVRSVCGAGNFSNWTGPISFNSVFPPANIPYSMGFEGQTNVDFLGWSSLPGTTGTDWDIESASTTYPAQEGTNVIVAGRSGGASDAWLFSRPINLTGGQQVTLSYFMRKIALAGAGNVNNLQVTWGNAATVAAQTNTLATYNDYASTTYEQKTHTFTPNTTGTYVIGFRYTAPAHVNTNFGVIALDNIVVNATAGTNEALASKLSVFPNPATNVINIANAENILVNGVEIADLNGRIVKSVKFNNVAEAQINVSDLSAGMYLMTVSSDQGTMTKKIVKQ</sequence>
<dbReference type="Gene3D" id="2.60.120.200">
    <property type="match status" value="1"/>
</dbReference>
<dbReference type="InterPro" id="IPR026444">
    <property type="entry name" value="Secre_tail"/>
</dbReference>
<organism evidence="4 5">
    <name type="scientific">Flavobacterium cyanobacteriorum</name>
    <dbReference type="NCBI Taxonomy" id="2022802"/>
    <lineage>
        <taxon>Bacteria</taxon>
        <taxon>Pseudomonadati</taxon>
        <taxon>Bacteroidota</taxon>
        <taxon>Flavobacteriia</taxon>
        <taxon>Flavobacteriales</taxon>
        <taxon>Flavobacteriaceae</taxon>
        <taxon>Flavobacterium</taxon>
    </lineage>
</organism>
<dbReference type="GO" id="GO:0005975">
    <property type="term" value="P:carbohydrate metabolic process"/>
    <property type="evidence" value="ECO:0007669"/>
    <property type="project" value="UniProtKB-ARBA"/>
</dbReference>
<dbReference type="Pfam" id="PF00041">
    <property type="entry name" value="fn3"/>
    <property type="match status" value="1"/>
</dbReference>
<dbReference type="GO" id="GO:0004553">
    <property type="term" value="F:hydrolase activity, hydrolyzing O-glycosyl compounds"/>
    <property type="evidence" value="ECO:0007669"/>
    <property type="project" value="UniProtKB-ARBA"/>
</dbReference>
<evidence type="ECO:0000313" key="5">
    <source>
        <dbReference type="Proteomes" id="UP000216605"/>
    </source>
</evidence>
<dbReference type="Pfam" id="PF18962">
    <property type="entry name" value="Por_Secre_tail"/>
    <property type="match status" value="1"/>
</dbReference>
<dbReference type="SUPFAM" id="SSF49899">
    <property type="entry name" value="Concanavalin A-like lectins/glucanases"/>
    <property type="match status" value="1"/>
</dbReference>
<dbReference type="OrthoDB" id="1401747at2"/>
<dbReference type="InterPro" id="IPR003961">
    <property type="entry name" value="FN3_dom"/>
</dbReference>
<protein>
    <recommendedName>
        <fullName evidence="3">Fibronectin type-III domain-containing protein</fullName>
    </recommendedName>
</protein>
<dbReference type="SUPFAM" id="SSF49265">
    <property type="entry name" value="Fibronectin type III"/>
    <property type="match status" value="1"/>
</dbReference>
<dbReference type="CDD" id="cd00063">
    <property type="entry name" value="FN3"/>
    <property type="match status" value="1"/>
</dbReference>
<evidence type="ECO:0000256" key="2">
    <source>
        <dbReference type="SAM" id="SignalP"/>
    </source>
</evidence>
<reference evidence="4 5" key="1">
    <citation type="submission" date="2017-07" db="EMBL/GenBank/DDBJ databases">
        <title>Flavobacterium cyanobacteriorum sp. nov., isolated from cyanobacterial aggregates in a eutrophic lake.</title>
        <authorList>
            <person name="Cai H."/>
        </authorList>
    </citation>
    <scope>NUCLEOTIDE SEQUENCE [LARGE SCALE GENOMIC DNA]</scope>
    <source>
        <strain evidence="4 5">TH021</strain>
    </source>
</reference>
<dbReference type="InterPro" id="IPR013783">
    <property type="entry name" value="Ig-like_fold"/>
</dbReference>
<dbReference type="SMART" id="SM00060">
    <property type="entry name" value="FN3"/>
    <property type="match status" value="1"/>
</dbReference>
<feature type="chain" id="PRO_5013191613" description="Fibronectin type-III domain-containing protein" evidence="2">
    <location>
        <begin position="21"/>
        <end position="511"/>
    </location>
</feature>
<dbReference type="AlphaFoldDB" id="A0A255ZXL6"/>
<dbReference type="EMBL" id="NOXV01000124">
    <property type="protein sequence ID" value="OYQ46129.1"/>
    <property type="molecule type" value="Genomic_DNA"/>
</dbReference>
<keyword evidence="1 2" id="KW-0732">Signal</keyword>
<proteinExistence type="predicted"/>
<feature type="signal peptide" evidence="2">
    <location>
        <begin position="1"/>
        <end position="20"/>
    </location>
</feature>
<keyword evidence="5" id="KW-1185">Reference proteome</keyword>
<dbReference type="RefSeq" id="WP_094411942.1">
    <property type="nucleotide sequence ID" value="NZ_NOXV01000124.1"/>
</dbReference>
<evidence type="ECO:0000259" key="3">
    <source>
        <dbReference type="PROSITE" id="PS50853"/>
    </source>
</evidence>
<dbReference type="Proteomes" id="UP000216605">
    <property type="component" value="Unassembled WGS sequence"/>
</dbReference>
<dbReference type="InterPro" id="IPR013320">
    <property type="entry name" value="ConA-like_dom_sf"/>
</dbReference>
<gene>
    <name evidence="4" type="ORF">CHU92_01625</name>
</gene>
<evidence type="ECO:0000313" key="4">
    <source>
        <dbReference type="EMBL" id="OYQ46129.1"/>
    </source>
</evidence>
<evidence type="ECO:0000256" key="1">
    <source>
        <dbReference type="ARBA" id="ARBA00022729"/>
    </source>
</evidence>
<dbReference type="NCBIfam" id="NF038128">
    <property type="entry name" value="choice_anch_J"/>
    <property type="match status" value="1"/>
</dbReference>
<dbReference type="NCBIfam" id="TIGR04183">
    <property type="entry name" value="Por_Secre_tail"/>
    <property type="match status" value="1"/>
</dbReference>
<comment type="caution">
    <text evidence="4">The sequence shown here is derived from an EMBL/GenBank/DDBJ whole genome shotgun (WGS) entry which is preliminary data.</text>
</comment>
<dbReference type="InterPro" id="IPR036116">
    <property type="entry name" value="FN3_sf"/>
</dbReference>
<name>A0A255ZXL6_9FLAO</name>
<accession>A0A255ZXL6</accession>
<dbReference type="PROSITE" id="PS50853">
    <property type="entry name" value="FN3"/>
    <property type="match status" value="1"/>
</dbReference>